<feature type="domain" description="Jacalin-type lectin" evidence="3">
    <location>
        <begin position="166"/>
        <end position="306"/>
    </location>
</feature>
<evidence type="ECO:0000259" key="3">
    <source>
        <dbReference type="PROSITE" id="PS51752"/>
    </source>
</evidence>
<dbReference type="PANTHER" id="PTHR46506">
    <property type="entry name" value="OS05G0143600 PROTEIN"/>
    <property type="match status" value="1"/>
</dbReference>
<protein>
    <submittedName>
        <fullName evidence="4">Jacalin-like lectin domain-containing protein</fullName>
    </submittedName>
</protein>
<dbReference type="SUPFAM" id="SSF51101">
    <property type="entry name" value="Mannose-binding lectins"/>
    <property type="match status" value="2"/>
</dbReference>
<organism evidence="4 5">
    <name type="scientific">Helianthus annuus</name>
    <name type="common">Common sunflower</name>
    <dbReference type="NCBI Taxonomy" id="4232"/>
    <lineage>
        <taxon>Eukaryota</taxon>
        <taxon>Viridiplantae</taxon>
        <taxon>Streptophyta</taxon>
        <taxon>Embryophyta</taxon>
        <taxon>Tracheophyta</taxon>
        <taxon>Spermatophyta</taxon>
        <taxon>Magnoliopsida</taxon>
        <taxon>eudicotyledons</taxon>
        <taxon>Gunneridae</taxon>
        <taxon>Pentapetalae</taxon>
        <taxon>asterids</taxon>
        <taxon>campanulids</taxon>
        <taxon>Asterales</taxon>
        <taxon>Asteraceae</taxon>
        <taxon>Asteroideae</taxon>
        <taxon>Heliantheae alliance</taxon>
        <taxon>Heliantheae</taxon>
        <taxon>Helianthus</taxon>
    </lineage>
</organism>
<dbReference type="OrthoDB" id="581739at2759"/>
<evidence type="ECO:0000313" key="5">
    <source>
        <dbReference type="Proteomes" id="UP000215914"/>
    </source>
</evidence>
<feature type="domain" description="Jacalin-type lectin" evidence="3">
    <location>
        <begin position="13"/>
        <end position="162"/>
    </location>
</feature>
<evidence type="ECO:0000313" key="4">
    <source>
        <dbReference type="EMBL" id="KAF5768018.1"/>
    </source>
</evidence>
<dbReference type="Pfam" id="PF01419">
    <property type="entry name" value="Jacalin"/>
    <property type="match status" value="2"/>
</dbReference>
<dbReference type="Gramene" id="mRNA:HanXRQr2_Chr14g0631471">
    <property type="protein sequence ID" value="mRNA:HanXRQr2_Chr14g0631471"/>
    <property type="gene ID" value="HanXRQr2_Chr14g0631471"/>
</dbReference>
<keyword evidence="5" id="KW-1185">Reference proteome</keyword>
<comment type="caution">
    <text evidence="4">The sequence shown here is derived from an EMBL/GenBank/DDBJ whole genome shotgun (WGS) entry which is preliminary data.</text>
</comment>
<keyword evidence="2" id="KW-0430">Lectin</keyword>
<dbReference type="AlphaFoldDB" id="A0A9K3E743"/>
<comment type="similarity">
    <text evidence="1">Belongs to the jacalin lectin family.</text>
</comment>
<evidence type="ECO:0000256" key="2">
    <source>
        <dbReference type="ARBA" id="ARBA00022734"/>
    </source>
</evidence>
<dbReference type="Proteomes" id="UP000215914">
    <property type="component" value="Unassembled WGS sequence"/>
</dbReference>
<reference evidence="4" key="2">
    <citation type="submission" date="2020-06" db="EMBL/GenBank/DDBJ databases">
        <title>Helianthus annuus Genome sequencing and assembly Release 2.</title>
        <authorList>
            <person name="Gouzy J."/>
            <person name="Langlade N."/>
            <person name="Munos S."/>
        </authorList>
    </citation>
    <scope>NUCLEOTIDE SEQUENCE</scope>
    <source>
        <tissue evidence="4">Leaves</tissue>
    </source>
</reference>
<gene>
    <name evidence="4" type="ORF">HanXRQr2_Chr14g0631471</name>
</gene>
<sequence>MEGVLQNMKPAGFIRVAPWGQPIGDPQKNNWSFEIEEGYKLQSIRIGHADDVITSLTFTTEFRGALSISNKFGSAGAQSLSLVTFDSDEEIVGIKVTFGLKGRDTYLSSLFFITNKNTHGPFGGITNSLFSLPWNKGSLVGFYGNASDWIGGIGGIGVYLKVYGEIMRIGTWGKPLPAFPQTIWSFQLEGNYRLSKITIDHGETINSLMFNSSEKVDDPNGLSIIDHVTLDEDEEIIGISGMVGTLPTRQTIISSISFTTNKKTHGPFGDNVKGTPFSVSWDAGSFAGFYGLHGRYFDSIGVYLKDTN</sequence>
<dbReference type="InterPro" id="IPR001229">
    <property type="entry name" value="Jacalin-like_lectin_dom"/>
</dbReference>
<dbReference type="InterPro" id="IPR036404">
    <property type="entry name" value="Jacalin-like_lectin_dom_sf"/>
</dbReference>
<accession>A0A9K3E743</accession>
<dbReference type="PROSITE" id="PS51752">
    <property type="entry name" value="JACALIN_LECTIN"/>
    <property type="match status" value="2"/>
</dbReference>
<name>A0A9K3E743_HELAN</name>
<dbReference type="EMBL" id="MNCJ02000329">
    <property type="protein sequence ID" value="KAF5768018.1"/>
    <property type="molecule type" value="Genomic_DNA"/>
</dbReference>
<evidence type="ECO:0000256" key="1">
    <source>
        <dbReference type="ARBA" id="ARBA00006568"/>
    </source>
</evidence>
<reference evidence="4" key="1">
    <citation type="journal article" date="2017" name="Nature">
        <title>The sunflower genome provides insights into oil metabolism, flowering and Asterid evolution.</title>
        <authorList>
            <person name="Badouin H."/>
            <person name="Gouzy J."/>
            <person name="Grassa C.J."/>
            <person name="Murat F."/>
            <person name="Staton S.E."/>
            <person name="Cottret L."/>
            <person name="Lelandais-Briere C."/>
            <person name="Owens G.L."/>
            <person name="Carrere S."/>
            <person name="Mayjonade B."/>
            <person name="Legrand L."/>
            <person name="Gill N."/>
            <person name="Kane N.C."/>
            <person name="Bowers J.E."/>
            <person name="Hubner S."/>
            <person name="Bellec A."/>
            <person name="Berard A."/>
            <person name="Berges H."/>
            <person name="Blanchet N."/>
            <person name="Boniface M.C."/>
            <person name="Brunel D."/>
            <person name="Catrice O."/>
            <person name="Chaidir N."/>
            <person name="Claudel C."/>
            <person name="Donnadieu C."/>
            <person name="Faraut T."/>
            <person name="Fievet G."/>
            <person name="Helmstetter N."/>
            <person name="King M."/>
            <person name="Knapp S.J."/>
            <person name="Lai Z."/>
            <person name="Le Paslier M.C."/>
            <person name="Lippi Y."/>
            <person name="Lorenzon L."/>
            <person name="Mandel J.R."/>
            <person name="Marage G."/>
            <person name="Marchand G."/>
            <person name="Marquand E."/>
            <person name="Bret-Mestries E."/>
            <person name="Morien E."/>
            <person name="Nambeesan S."/>
            <person name="Nguyen T."/>
            <person name="Pegot-Espagnet P."/>
            <person name="Pouilly N."/>
            <person name="Raftis F."/>
            <person name="Sallet E."/>
            <person name="Schiex T."/>
            <person name="Thomas J."/>
            <person name="Vandecasteele C."/>
            <person name="Vares D."/>
            <person name="Vear F."/>
            <person name="Vautrin S."/>
            <person name="Crespi M."/>
            <person name="Mangin B."/>
            <person name="Burke J.M."/>
            <person name="Salse J."/>
            <person name="Munos S."/>
            <person name="Vincourt P."/>
            <person name="Rieseberg L.H."/>
            <person name="Langlade N.B."/>
        </authorList>
    </citation>
    <scope>NUCLEOTIDE SEQUENCE</scope>
    <source>
        <tissue evidence="4">Leaves</tissue>
    </source>
</reference>
<dbReference type="GO" id="GO:0030246">
    <property type="term" value="F:carbohydrate binding"/>
    <property type="evidence" value="ECO:0007669"/>
    <property type="project" value="UniProtKB-KW"/>
</dbReference>
<dbReference type="SMART" id="SM00915">
    <property type="entry name" value="Jacalin"/>
    <property type="match status" value="2"/>
</dbReference>
<proteinExistence type="inferred from homology"/>
<dbReference type="Gene3D" id="2.100.10.30">
    <property type="entry name" value="Jacalin-like lectin domain"/>
    <property type="match status" value="2"/>
</dbReference>